<dbReference type="CDD" id="cd02908">
    <property type="entry name" value="Macro_OAADPr_deacetylase"/>
    <property type="match status" value="1"/>
</dbReference>
<keyword evidence="3" id="KW-1185">Reference proteome</keyword>
<comment type="caution">
    <text evidence="2">The sequence shown here is derived from an EMBL/GenBank/DDBJ whole genome shotgun (WGS) entry which is preliminary data.</text>
</comment>
<evidence type="ECO:0000259" key="1">
    <source>
        <dbReference type="PROSITE" id="PS51154"/>
    </source>
</evidence>
<dbReference type="Pfam" id="PF01661">
    <property type="entry name" value="Macro"/>
    <property type="match status" value="1"/>
</dbReference>
<dbReference type="OrthoDB" id="6194521at2"/>
<dbReference type="InterPro" id="IPR002589">
    <property type="entry name" value="Macro_dom"/>
</dbReference>
<dbReference type="HOGENOM" id="CLU_046550_2_1_9"/>
<name>F5RJW3_9FIRM</name>
<gene>
    <name evidence="2" type="ORF">HMPREF9081_0534</name>
</gene>
<evidence type="ECO:0000313" key="3">
    <source>
        <dbReference type="Proteomes" id="UP000004067"/>
    </source>
</evidence>
<evidence type="ECO:0000313" key="2">
    <source>
        <dbReference type="EMBL" id="EGK61453.1"/>
    </source>
</evidence>
<accession>F5RJW3</accession>
<dbReference type="NCBIfam" id="NF003163">
    <property type="entry name" value="PRK04143.1"/>
    <property type="match status" value="1"/>
</dbReference>
<dbReference type="Gene3D" id="3.40.220.10">
    <property type="entry name" value="Leucine Aminopeptidase, subunit E, domain 1"/>
    <property type="match status" value="1"/>
</dbReference>
<organism evidence="2 3">
    <name type="scientific">Centipeda periodontii DSM 2778</name>
    <dbReference type="NCBI Taxonomy" id="888060"/>
    <lineage>
        <taxon>Bacteria</taxon>
        <taxon>Bacillati</taxon>
        <taxon>Bacillota</taxon>
        <taxon>Negativicutes</taxon>
        <taxon>Selenomonadales</taxon>
        <taxon>Selenomonadaceae</taxon>
        <taxon>Centipeda</taxon>
    </lineage>
</organism>
<dbReference type="eggNOG" id="COG2110">
    <property type="taxonomic scope" value="Bacteria"/>
</dbReference>
<dbReference type="EMBL" id="AFHQ01000017">
    <property type="protein sequence ID" value="EGK61453.1"/>
    <property type="molecule type" value="Genomic_DNA"/>
</dbReference>
<dbReference type="AlphaFoldDB" id="F5RJW3"/>
<reference evidence="2 3" key="1">
    <citation type="submission" date="2011-04" db="EMBL/GenBank/DDBJ databases">
        <authorList>
            <person name="Muzny D."/>
            <person name="Qin X."/>
            <person name="Deng J."/>
            <person name="Jiang H."/>
            <person name="Liu Y."/>
            <person name="Qu J."/>
            <person name="Song X.-Z."/>
            <person name="Zhang L."/>
            <person name="Thornton R."/>
            <person name="Coyle M."/>
            <person name="Francisco L."/>
            <person name="Jackson L."/>
            <person name="Javaid M."/>
            <person name="Korchina V."/>
            <person name="Kovar C."/>
            <person name="Mata R."/>
            <person name="Mathew T."/>
            <person name="Ngo R."/>
            <person name="Nguyen L."/>
            <person name="Nguyen N."/>
            <person name="Okwuonu G."/>
            <person name="Ongeri F."/>
            <person name="Pham C."/>
            <person name="Simmons D."/>
            <person name="Wilczek-Boney K."/>
            <person name="Hale W."/>
            <person name="Jakkamsetti A."/>
            <person name="Pham P."/>
            <person name="Ruth R."/>
            <person name="San Lucas F."/>
            <person name="Warren J."/>
            <person name="Zhang J."/>
            <person name="Zhao Z."/>
            <person name="Zhou C."/>
            <person name="Zhu D."/>
            <person name="Lee S."/>
            <person name="Bess C."/>
            <person name="Blankenburg K."/>
            <person name="Forbes L."/>
            <person name="Fu Q."/>
            <person name="Gubbala S."/>
            <person name="Hirani K."/>
            <person name="Jayaseelan J.C."/>
            <person name="Lara F."/>
            <person name="Munidasa M."/>
            <person name="Palculict T."/>
            <person name="Patil S."/>
            <person name="Pu L.-L."/>
            <person name="Saada N."/>
            <person name="Tang L."/>
            <person name="Weissenberger G."/>
            <person name="Zhu Y."/>
            <person name="Hemphill L."/>
            <person name="Shang Y."/>
            <person name="Youmans B."/>
            <person name="Ayvaz T."/>
            <person name="Ross M."/>
            <person name="Santibanez J."/>
            <person name="Aqrawi P."/>
            <person name="Gross S."/>
            <person name="Joshi V."/>
            <person name="Fowler G."/>
            <person name="Nazareth L."/>
            <person name="Reid J."/>
            <person name="Worley K."/>
            <person name="Petrosino J."/>
            <person name="Highlander S."/>
            <person name="Gibbs R."/>
        </authorList>
    </citation>
    <scope>NUCLEOTIDE SEQUENCE [LARGE SCALE GENOMIC DNA]</scope>
    <source>
        <strain evidence="2 3">DSM 2778</strain>
    </source>
</reference>
<dbReference type="InterPro" id="IPR043472">
    <property type="entry name" value="Macro_dom-like"/>
</dbReference>
<feature type="domain" description="Macro" evidence="1">
    <location>
        <begin position="73"/>
        <end position="260"/>
    </location>
</feature>
<dbReference type="Proteomes" id="UP000004067">
    <property type="component" value="Unassembled WGS sequence"/>
</dbReference>
<dbReference type="SUPFAM" id="SSF52949">
    <property type="entry name" value="Macro domain-like"/>
    <property type="match status" value="1"/>
</dbReference>
<dbReference type="SMART" id="SM00506">
    <property type="entry name" value="A1pp"/>
    <property type="match status" value="1"/>
</dbReference>
<sequence>MSLALIQKLNAMLLAEMPEYRVQATQVAADAAAQRTLLRALMNVRPPRPLSEAYLRLEGELLSKEREQRGVVDVMTLPSVSSDARIILWQGDITRLNADAIVNAANSALLGCFIPCHRCIDNAIHSAAGLQLRAECAEIMERQGHPEETGRAKITQGYHLPARHVIHTVGPIVSGTLTDEHRELLASCYRSCLHLAAEHGLKSVAFCCISTGEFHFPNAAAAEIAVREVRSFLAHDSTIERVIFNVFKDEDRVLYEGLLQ</sequence>
<dbReference type="STRING" id="888060.HMPREF9081_0534"/>
<dbReference type="PROSITE" id="PS51154">
    <property type="entry name" value="MACRO"/>
    <property type="match status" value="1"/>
</dbReference>
<proteinExistence type="predicted"/>
<dbReference type="RefSeq" id="WP_006305383.1">
    <property type="nucleotide sequence ID" value="NZ_GL892076.1"/>
</dbReference>
<protein>
    <submittedName>
        <fullName evidence="2">Appr-1-p processing enzyme family domain protein</fullName>
    </submittedName>
</protein>
<dbReference type="PANTHER" id="PTHR11106">
    <property type="entry name" value="GANGLIOSIDE INDUCED DIFFERENTIATION ASSOCIATED PROTEIN 2-RELATED"/>
    <property type="match status" value="1"/>
</dbReference>
<dbReference type="PANTHER" id="PTHR11106:SF27">
    <property type="entry name" value="MACRO DOMAIN-CONTAINING PROTEIN"/>
    <property type="match status" value="1"/>
</dbReference>